<feature type="chain" id="PRO_5046036676" evidence="3">
    <location>
        <begin position="23"/>
        <end position="500"/>
    </location>
</feature>
<dbReference type="SUPFAM" id="SSF53850">
    <property type="entry name" value="Periplasmic binding protein-like II"/>
    <property type="match status" value="1"/>
</dbReference>
<proteinExistence type="inferred from homology"/>
<reference evidence="5" key="1">
    <citation type="submission" date="2023-02" db="EMBL/GenBank/DDBJ databases">
        <title>Description of Roseinatronobacter alkalisoli sp. nov., an alkaliphilic bacerium isolated from soda soil.</title>
        <authorList>
            <person name="Wei W."/>
        </authorList>
    </citation>
    <scope>NUCLEOTIDE SEQUENCE</scope>
    <source>
        <strain evidence="5">HJB301</strain>
    </source>
</reference>
<dbReference type="PIRSF" id="PIRSF002741">
    <property type="entry name" value="MppA"/>
    <property type="match status" value="1"/>
</dbReference>
<keyword evidence="6" id="KW-1185">Reference proteome</keyword>
<dbReference type="InterPro" id="IPR039424">
    <property type="entry name" value="SBP_5"/>
</dbReference>
<dbReference type="InterPro" id="IPR000914">
    <property type="entry name" value="SBP_5_dom"/>
</dbReference>
<protein>
    <submittedName>
        <fullName evidence="5">ABC transporter substrate-binding protein</fullName>
    </submittedName>
</protein>
<evidence type="ECO:0000313" key="5">
    <source>
        <dbReference type="EMBL" id="MDD7973216.1"/>
    </source>
</evidence>
<accession>A0ABT5TFT2</accession>
<comment type="caution">
    <text evidence="5">The sequence shown here is derived from an EMBL/GenBank/DDBJ whole genome shotgun (WGS) entry which is preliminary data.</text>
</comment>
<evidence type="ECO:0000256" key="1">
    <source>
        <dbReference type="ARBA" id="ARBA00004418"/>
    </source>
</evidence>
<evidence type="ECO:0000313" key="6">
    <source>
        <dbReference type="Proteomes" id="UP001431784"/>
    </source>
</evidence>
<name>A0ABT5TFT2_9RHOB</name>
<sequence length="500" mass="54579">MRKTLVALTALMAASAAVPVAAQVPNDDDTLALAALLDNNSFDRAQLMIANQIQFWQPVFDTLLVQEPDGTVAPNLATEYMYNDSNDILTLTLREGVTFTDGAPLDADAVKANLEYLREGSGQNSFMARPISEIEVLSPTELRLHLNEPDPSLLQNLSSVAGAVASPATLGTEGASVNPVGSGPYIYDPDASVGGRQYVYARNPDYWNPDAFPFERVTITPINDLVARLNALKSGQVDAGLGEAGTVADAQANNLDTHTNPVNWMGLTIADRGGKIVPALADVRVRQAINMAFDSAAILQYFQLGYGSLTNQIFPDTAQSYREELNGRYSYDPEGARALLAEAGFPDGFSVTMPALASMANINPVIEQQLAEIGVAVQWASIAPNMTIPDLRSGRYAIFILPFGYQGDWAEMNKFARPDSPWNPVGYEDTELLRLVDKVQYAAVDDQPAIYQEINTYLVENAWFAPWYRPDNIYHTNSSVDVQPQSGNVVPFLRNYARQQ</sequence>
<dbReference type="Gene3D" id="3.40.190.10">
    <property type="entry name" value="Periplasmic binding protein-like II"/>
    <property type="match status" value="1"/>
</dbReference>
<evidence type="ECO:0000256" key="2">
    <source>
        <dbReference type="ARBA" id="ARBA00005695"/>
    </source>
</evidence>
<organism evidence="5 6">
    <name type="scientific">Roseinatronobacter alkalisoli</name>
    <dbReference type="NCBI Taxonomy" id="3028235"/>
    <lineage>
        <taxon>Bacteria</taxon>
        <taxon>Pseudomonadati</taxon>
        <taxon>Pseudomonadota</taxon>
        <taxon>Alphaproteobacteria</taxon>
        <taxon>Rhodobacterales</taxon>
        <taxon>Paracoccaceae</taxon>
        <taxon>Roseinatronobacter</taxon>
    </lineage>
</organism>
<dbReference type="Pfam" id="PF00496">
    <property type="entry name" value="SBP_bac_5"/>
    <property type="match status" value="1"/>
</dbReference>
<dbReference type="EMBL" id="JAQZSM010000027">
    <property type="protein sequence ID" value="MDD7973216.1"/>
    <property type="molecule type" value="Genomic_DNA"/>
</dbReference>
<feature type="signal peptide" evidence="3">
    <location>
        <begin position="1"/>
        <end position="22"/>
    </location>
</feature>
<dbReference type="InterPro" id="IPR030678">
    <property type="entry name" value="Peptide/Ni-bd"/>
</dbReference>
<dbReference type="PANTHER" id="PTHR30290">
    <property type="entry name" value="PERIPLASMIC BINDING COMPONENT OF ABC TRANSPORTER"/>
    <property type="match status" value="1"/>
</dbReference>
<comment type="similarity">
    <text evidence="2">Belongs to the bacterial solute-binding protein 5 family.</text>
</comment>
<comment type="subcellular location">
    <subcellularLocation>
        <location evidence="1">Periplasm</location>
    </subcellularLocation>
</comment>
<gene>
    <name evidence="5" type="ORF">PUT78_19210</name>
</gene>
<evidence type="ECO:0000259" key="4">
    <source>
        <dbReference type="Pfam" id="PF00496"/>
    </source>
</evidence>
<dbReference type="RefSeq" id="WP_274353885.1">
    <property type="nucleotide sequence ID" value="NZ_JAQZSM010000027.1"/>
</dbReference>
<feature type="domain" description="Solute-binding protein family 5" evidence="4">
    <location>
        <begin position="72"/>
        <end position="413"/>
    </location>
</feature>
<dbReference type="Gene3D" id="3.10.105.10">
    <property type="entry name" value="Dipeptide-binding Protein, Domain 3"/>
    <property type="match status" value="1"/>
</dbReference>
<keyword evidence="3" id="KW-0732">Signal</keyword>
<dbReference type="Proteomes" id="UP001431784">
    <property type="component" value="Unassembled WGS sequence"/>
</dbReference>
<evidence type="ECO:0000256" key="3">
    <source>
        <dbReference type="SAM" id="SignalP"/>
    </source>
</evidence>